<organism evidence="1 2">
    <name type="scientific">Aspergillus niger</name>
    <dbReference type="NCBI Taxonomy" id="5061"/>
    <lineage>
        <taxon>Eukaryota</taxon>
        <taxon>Fungi</taxon>
        <taxon>Dikarya</taxon>
        <taxon>Ascomycota</taxon>
        <taxon>Pezizomycotina</taxon>
        <taxon>Eurotiomycetes</taxon>
        <taxon>Eurotiomycetidae</taxon>
        <taxon>Eurotiales</taxon>
        <taxon>Aspergillaceae</taxon>
        <taxon>Aspergillus</taxon>
        <taxon>Aspergillus subgen. Circumdati</taxon>
    </lineage>
</organism>
<sequence length="110" mass="11891">MSLDAPASSLNASDPHARLLGASCLDFLLIELVPMAERLAKELASEDKLPDDEEIRETTFFRLESLGYRVGQGLAERCAIDRSPAANAYPLSTGADSPAIAHDSQITWMS</sequence>
<accession>A0A100IH87</accession>
<dbReference type="VEuPathDB" id="FungiDB:ATCC64974_32760"/>
<dbReference type="InterPro" id="IPR024096">
    <property type="entry name" value="NO_sig/Golgi_transp_ligand-bd"/>
</dbReference>
<gene>
    <name evidence="1" type="ORF">ABL_04039</name>
</gene>
<evidence type="ECO:0000313" key="1">
    <source>
        <dbReference type="EMBL" id="GAQ41184.1"/>
    </source>
</evidence>
<dbReference type="EMBL" id="BCMY01000005">
    <property type="protein sequence ID" value="GAQ41184.1"/>
    <property type="molecule type" value="Genomic_DNA"/>
</dbReference>
<dbReference type="AlphaFoldDB" id="A0A100IH87"/>
<dbReference type="Proteomes" id="UP000068243">
    <property type="component" value="Unassembled WGS sequence"/>
</dbReference>
<dbReference type="VEuPathDB" id="FungiDB:ASPNIDRAFT2_182597"/>
<name>A0A100IH87_ASPNG</name>
<protein>
    <submittedName>
        <fullName evidence="1">BET3 family protein</fullName>
    </submittedName>
</protein>
<comment type="caution">
    <text evidence="1">The sequence shown here is derived from an EMBL/GenBank/DDBJ whole genome shotgun (WGS) entry which is preliminary data.</text>
</comment>
<dbReference type="VEuPathDB" id="FungiDB:M747DRAFT_182740"/>
<proteinExistence type="predicted"/>
<dbReference type="OMA" id="HDSQITW"/>
<evidence type="ECO:0000313" key="2">
    <source>
        <dbReference type="Proteomes" id="UP000068243"/>
    </source>
</evidence>
<dbReference type="PaxDb" id="5061-CADANGAP00011462"/>
<dbReference type="SUPFAM" id="SSF111126">
    <property type="entry name" value="Ligand-binding domain in the NO signalling and Golgi transport"/>
    <property type="match status" value="1"/>
</dbReference>
<dbReference type="Gene3D" id="3.30.1380.20">
    <property type="entry name" value="Trafficking protein particle complex subunit 3"/>
    <property type="match status" value="1"/>
</dbReference>
<dbReference type="OrthoDB" id="941624at2759"/>
<reference evidence="2" key="1">
    <citation type="journal article" date="2016" name="Genome Announc.">
        <title>Draft genome sequence of Aspergillus niger strain An76.</title>
        <authorList>
            <person name="Gong W."/>
            <person name="Cheng Z."/>
            <person name="Zhang H."/>
            <person name="Liu L."/>
            <person name="Gao P."/>
            <person name="Wang L."/>
        </authorList>
    </citation>
    <scope>NUCLEOTIDE SEQUENCE [LARGE SCALE GENOMIC DNA]</scope>
    <source>
        <strain evidence="2">An76</strain>
    </source>
</reference>
<dbReference type="VEuPathDB" id="FungiDB:An15g00060"/>